<dbReference type="SUPFAM" id="SSF63825">
    <property type="entry name" value="YWTD domain"/>
    <property type="match status" value="1"/>
</dbReference>
<keyword evidence="1" id="KW-0732">Signal</keyword>
<feature type="signal peptide" evidence="1">
    <location>
        <begin position="1"/>
        <end position="24"/>
    </location>
</feature>
<dbReference type="OrthoDB" id="61520at2"/>
<evidence type="ECO:0000313" key="3">
    <source>
        <dbReference type="Proteomes" id="UP000288812"/>
    </source>
</evidence>
<evidence type="ECO:0000313" key="2">
    <source>
        <dbReference type="EMBL" id="RVU55144.1"/>
    </source>
</evidence>
<evidence type="ECO:0008006" key="4">
    <source>
        <dbReference type="Google" id="ProtNLM"/>
    </source>
</evidence>
<reference evidence="2 3" key="1">
    <citation type="submission" date="2018-11" db="EMBL/GenBank/DDBJ databases">
        <title>Genome sequencing and assembly of Anaerosphaera sp. nov., GS7-6-2.</title>
        <authorList>
            <person name="Rettenmaier R."/>
            <person name="Liebl W."/>
            <person name="Zverlov V."/>
        </authorList>
    </citation>
    <scope>NUCLEOTIDE SEQUENCE [LARGE SCALE GENOMIC DNA]</scope>
    <source>
        <strain evidence="2 3">GS7-6-2</strain>
    </source>
</reference>
<organism evidence="2 3">
    <name type="scientific">Anaerosphaera multitolerans</name>
    <dbReference type="NCBI Taxonomy" id="2487351"/>
    <lineage>
        <taxon>Bacteria</taxon>
        <taxon>Bacillati</taxon>
        <taxon>Bacillota</taxon>
        <taxon>Tissierellia</taxon>
        <taxon>Tissierellales</taxon>
        <taxon>Peptoniphilaceae</taxon>
        <taxon>Anaerosphaera</taxon>
    </lineage>
</organism>
<dbReference type="RefSeq" id="WP_127724219.1">
    <property type="nucleotide sequence ID" value="NZ_RLIH01000004.1"/>
</dbReference>
<gene>
    <name evidence="2" type="ORF">EF514_04450</name>
</gene>
<accession>A0A437S8B1</accession>
<dbReference type="EMBL" id="RLIH01000004">
    <property type="protein sequence ID" value="RVU55144.1"/>
    <property type="molecule type" value="Genomic_DNA"/>
</dbReference>
<keyword evidence="3" id="KW-1185">Reference proteome</keyword>
<feature type="chain" id="PRO_5038525466" description="DUF5050 domain-containing protein" evidence="1">
    <location>
        <begin position="25"/>
        <end position="495"/>
    </location>
</feature>
<dbReference type="Proteomes" id="UP000288812">
    <property type="component" value="Unassembled WGS sequence"/>
</dbReference>
<dbReference type="AlphaFoldDB" id="A0A437S8B1"/>
<evidence type="ECO:0000256" key="1">
    <source>
        <dbReference type="SAM" id="SignalP"/>
    </source>
</evidence>
<protein>
    <recommendedName>
        <fullName evidence="4">DUF5050 domain-containing protein</fullName>
    </recommendedName>
</protein>
<sequence length="495" mass="56850">MKKKYVLLASLCIFTSMVSIKAEAKNIRVSLPKFNITINDNLINTKNAKYPLIVYKDITYFPMTYYDMRLLGVETQWKGDDQGLFIEKSDIDGSYVPITDTLNGNIQSATIPNFPITINGKVIDNSKEEYPLLSFRDVTYFPLTWKYAVEEFGWEYNFDANSGLVIRSSKGTSTSETVINSDNVAIDAPYYYFAEANKVYSGKINSKEKPKEIFSLTDKYKGLSLTSTGGITYLSYRPDASSAKGPYYHATLKDGEVYKVHDSNNIEVHYKNGKEYLISYLQNGFSIKTEDKSRNINIKDYNLSDFYEYNNSLFMILTDKSRGTKKALYSLDEKDNLKLLSELGDDVFSYVQWDGSNMYYVKNNKGKYTIYQYNLETNETKEIQSYSNLSDGWEFRVLNGHIFLRSAETNYSLSVDGKPLNERAEMGNFEILNDFLVATFMEKPENKYRLMVIDKEGNIVYKSADITDINSLSIKDDTLYYFNLNSKKIVSSKLN</sequence>
<proteinExistence type="predicted"/>
<comment type="caution">
    <text evidence="2">The sequence shown here is derived from an EMBL/GenBank/DDBJ whole genome shotgun (WGS) entry which is preliminary data.</text>
</comment>
<name>A0A437S8B1_9FIRM</name>